<evidence type="ECO:0000313" key="2">
    <source>
        <dbReference type="EMBL" id="EPS58141.1"/>
    </source>
</evidence>
<keyword evidence="1" id="KW-0812">Transmembrane</keyword>
<gene>
    <name evidence="2" type="ORF">M569_16675</name>
</gene>
<feature type="transmembrane region" description="Helical" evidence="1">
    <location>
        <begin position="122"/>
        <end position="140"/>
    </location>
</feature>
<feature type="transmembrane region" description="Helical" evidence="1">
    <location>
        <begin position="89"/>
        <end position="110"/>
    </location>
</feature>
<dbReference type="Proteomes" id="UP000015453">
    <property type="component" value="Unassembled WGS sequence"/>
</dbReference>
<reference evidence="2 3" key="1">
    <citation type="journal article" date="2013" name="BMC Genomics">
        <title>The miniature genome of a carnivorous plant Genlisea aurea contains a low number of genes and short non-coding sequences.</title>
        <authorList>
            <person name="Leushkin E.V."/>
            <person name="Sutormin R.A."/>
            <person name="Nabieva E.R."/>
            <person name="Penin A.A."/>
            <person name="Kondrashov A.S."/>
            <person name="Logacheva M.D."/>
        </authorList>
    </citation>
    <scope>NUCLEOTIDE SEQUENCE [LARGE SCALE GENOMIC DNA]</scope>
</reference>
<name>S8C106_9LAMI</name>
<keyword evidence="1" id="KW-0472">Membrane</keyword>
<dbReference type="EMBL" id="AUSU01009500">
    <property type="protein sequence ID" value="EPS58141.1"/>
    <property type="molecule type" value="Genomic_DNA"/>
</dbReference>
<accession>S8C106</accession>
<feature type="non-terminal residue" evidence="2">
    <location>
        <position position="223"/>
    </location>
</feature>
<sequence length="223" mass="24967">MGDDQQNRIGRLLFHIVATTILTLLLPASFVLLSHRFSTQESSFLTFISPSLWAEILYLLFFLIGFSSLAAGIRSSPRSETPLTPTRIAFSWLCLFLLITCVACGVGGRVTAGFREGSEKGWIWRGLLLVGLHEMMVFWGRTAVKPAVDDTLYGGWREEGLPEKVITAIGCGGVWWCLMRTESLIITGSFPGFWLHYLMIAIGISKFYRGFLFMAACRRKPTE</sequence>
<evidence type="ECO:0008006" key="4">
    <source>
        <dbReference type="Google" id="ProtNLM"/>
    </source>
</evidence>
<dbReference type="PANTHER" id="PTHR37172:SF3">
    <property type="entry name" value="TRANSMEMBRANE PROTEIN"/>
    <property type="match status" value="1"/>
</dbReference>
<dbReference type="AlphaFoldDB" id="S8C106"/>
<proteinExistence type="predicted"/>
<feature type="transmembrane region" description="Helical" evidence="1">
    <location>
        <begin position="45"/>
        <end position="69"/>
    </location>
</feature>
<comment type="caution">
    <text evidence="2">The sequence shown here is derived from an EMBL/GenBank/DDBJ whole genome shotgun (WGS) entry which is preliminary data.</text>
</comment>
<evidence type="ECO:0000256" key="1">
    <source>
        <dbReference type="SAM" id="Phobius"/>
    </source>
</evidence>
<protein>
    <recommendedName>
        <fullName evidence="4">Transmembrane protein</fullName>
    </recommendedName>
</protein>
<dbReference type="OrthoDB" id="1913803at2759"/>
<keyword evidence="3" id="KW-1185">Reference proteome</keyword>
<dbReference type="PANTHER" id="PTHR37172">
    <property type="entry name" value="TRANSMEMBRANE PROTEIN"/>
    <property type="match status" value="1"/>
</dbReference>
<evidence type="ECO:0000313" key="3">
    <source>
        <dbReference type="Proteomes" id="UP000015453"/>
    </source>
</evidence>
<organism evidence="2 3">
    <name type="scientific">Genlisea aurea</name>
    <dbReference type="NCBI Taxonomy" id="192259"/>
    <lineage>
        <taxon>Eukaryota</taxon>
        <taxon>Viridiplantae</taxon>
        <taxon>Streptophyta</taxon>
        <taxon>Embryophyta</taxon>
        <taxon>Tracheophyta</taxon>
        <taxon>Spermatophyta</taxon>
        <taxon>Magnoliopsida</taxon>
        <taxon>eudicotyledons</taxon>
        <taxon>Gunneridae</taxon>
        <taxon>Pentapetalae</taxon>
        <taxon>asterids</taxon>
        <taxon>lamiids</taxon>
        <taxon>Lamiales</taxon>
        <taxon>Lentibulariaceae</taxon>
        <taxon>Genlisea</taxon>
    </lineage>
</organism>
<feature type="transmembrane region" description="Helical" evidence="1">
    <location>
        <begin position="12"/>
        <end position="33"/>
    </location>
</feature>
<keyword evidence="1" id="KW-1133">Transmembrane helix</keyword>
<feature type="transmembrane region" description="Helical" evidence="1">
    <location>
        <begin position="194"/>
        <end position="217"/>
    </location>
</feature>